<dbReference type="SUPFAM" id="SSF46894">
    <property type="entry name" value="C-terminal effector domain of the bipartite response regulators"/>
    <property type="match status" value="1"/>
</dbReference>
<dbReference type="InterPro" id="IPR039420">
    <property type="entry name" value="WalR-like"/>
</dbReference>
<proteinExistence type="predicted"/>
<organism evidence="9 10">
    <name type="scientific">Phormidium tenue NIES-30</name>
    <dbReference type="NCBI Taxonomy" id="549789"/>
    <lineage>
        <taxon>Bacteria</taxon>
        <taxon>Bacillati</taxon>
        <taxon>Cyanobacteriota</taxon>
        <taxon>Cyanophyceae</taxon>
        <taxon>Oscillatoriophycideae</taxon>
        <taxon>Oscillatoriales</taxon>
        <taxon>Oscillatoriaceae</taxon>
        <taxon>Phormidium</taxon>
    </lineage>
</organism>
<feature type="DNA-binding region" description="OmpR/PhoB-type" evidence="6">
    <location>
        <begin position="134"/>
        <end position="244"/>
    </location>
</feature>
<dbReference type="PANTHER" id="PTHR48111:SF4">
    <property type="entry name" value="DNA-BINDING DUAL TRANSCRIPTIONAL REGULATOR OMPR"/>
    <property type="match status" value="1"/>
</dbReference>
<comment type="caution">
    <text evidence="9">The sequence shown here is derived from an EMBL/GenBank/DDBJ whole genome shotgun (WGS) entry which is preliminary data.</text>
</comment>
<keyword evidence="1 5" id="KW-0597">Phosphoprotein</keyword>
<dbReference type="InterPro" id="IPR011006">
    <property type="entry name" value="CheY-like_superfamily"/>
</dbReference>
<dbReference type="PROSITE" id="PS51755">
    <property type="entry name" value="OMPR_PHOB"/>
    <property type="match status" value="1"/>
</dbReference>
<dbReference type="InterPro" id="IPR001867">
    <property type="entry name" value="OmpR/PhoB-type_DNA-bd"/>
</dbReference>
<feature type="domain" description="OmpR/PhoB-type" evidence="8">
    <location>
        <begin position="134"/>
        <end position="244"/>
    </location>
</feature>
<keyword evidence="2" id="KW-0805">Transcription regulation</keyword>
<dbReference type="CDD" id="cd00383">
    <property type="entry name" value="trans_reg_C"/>
    <property type="match status" value="1"/>
</dbReference>
<dbReference type="GO" id="GO:0005829">
    <property type="term" value="C:cytosol"/>
    <property type="evidence" value="ECO:0007669"/>
    <property type="project" value="TreeGrafter"/>
</dbReference>
<dbReference type="GO" id="GO:0006355">
    <property type="term" value="P:regulation of DNA-templated transcription"/>
    <property type="evidence" value="ECO:0007669"/>
    <property type="project" value="InterPro"/>
</dbReference>
<dbReference type="Gene3D" id="6.10.250.690">
    <property type="match status" value="1"/>
</dbReference>
<dbReference type="Gene3D" id="3.40.50.2300">
    <property type="match status" value="1"/>
</dbReference>
<name>A0A1U7IY68_9CYAN</name>
<dbReference type="GO" id="GO:0032993">
    <property type="term" value="C:protein-DNA complex"/>
    <property type="evidence" value="ECO:0007669"/>
    <property type="project" value="TreeGrafter"/>
</dbReference>
<dbReference type="OrthoDB" id="581322at2"/>
<evidence type="ECO:0000313" key="10">
    <source>
        <dbReference type="Proteomes" id="UP000185557"/>
    </source>
</evidence>
<evidence type="ECO:0000256" key="5">
    <source>
        <dbReference type="PROSITE-ProRule" id="PRU00169"/>
    </source>
</evidence>
<feature type="domain" description="Response regulatory" evidence="7">
    <location>
        <begin position="3"/>
        <end position="119"/>
    </location>
</feature>
<evidence type="ECO:0000259" key="7">
    <source>
        <dbReference type="PROSITE" id="PS50110"/>
    </source>
</evidence>
<evidence type="ECO:0000256" key="4">
    <source>
        <dbReference type="ARBA" id="ARBA00023163"/>
    </source>
</evidence>
<dbReference type="SUPFAM" id="SSF52172">
    <property type="entry name" value="CheY-like"/>
    <property type="match status" value="1"/>
</dbReference>
<evidence type="ECO:0000256" key="2">
    <source>
        <dbReference type="ARBA" id="ARBA00023015"/>
    </source>
</evidence>
<dbReference type="GO" id="GO:0000976">
    <property type="term" value="F:transcription cis-regulatory region binding"/>
    <property type="evidence" value="ECO:0007669"/>
    <property type="project" value="TreeGrafter"/>
</dbReference>
<dbReference type="Pfam" id="PF00486">
    <property type="entry name" value="Trans_reg_C"/>
    <property type="match status" value="1"/>
</dbReference>
<reference evidence="9 10" key="1">
    <citation type="submission" date="2016-11" db="EMBL/GenBank/DDBJ databases">
        <title>Draft Genome Sequences of Nine Cyanobacterial Strains from Diverse Habitats.</title>
        <authorList>
            <person name="Zhu T."/>
            <person name="Hou S."/>
            <person name="Lu X."/>
            <person name="Hess W.R."/>
        </authorList>
    </citation>
    <scope>NUCLEOTIDE SEQUENCE [LARGE SCALE GENOMIC DNA]</scope>
    <source>
        <strain evidence="9 10">NIES-30</strain>
    </source>
</reference>
<dbReference type="InterPro" id="IPR036388">
    <property type="entry name" value="WH-like_DNA-bd_sf"/>
</dbReference>
<evidence type="ECO:0000256" key="6">
    <source>
        <dbReference type="PROSITE-ProRule" id="PRU01091"/>
    </source>
</evidence>
<dbReference type="CDD" id="cd17574">
    <property type="entry name" value="REC_OmpR"/>
    <property type="match status" value="1"/>
</dbReference>
<dbReference type="SMART" id="SM00862">
    <property type="entry name" value="Trans_reg_C"/>
    <property type="match status" value="1"/>
</dbReference>
<accession>A0A1U7IY68</accession>
<dbReference type="RefSeq" id="WP_073611154.1">
    <property type="nucleotide sequence ID" value="NZ_MRCG01000033.1"/>
</dbReference>
<evidence type="ECO:0000256" key="1">
    <source>
        <dbReference type="ARBA" id="ARBA00022553"/>
    </source>
</evidence>
<keyword evidence="4" id="KW-0804">Transcription</keyword>
<dbReference type="SMART" id="SM00448">
    <property type="entry name" value="REC"/>
    <property type="match status" value="1"/>
</dbReference>
<feature type="modified residue" description="4-aspartylphosphate" evidence="5">
    <location>
        <position position="52"/>
    </location>
</feature>
<dbReference type="Gene3D" id="1.10.10.10">
    <property type="entry name" value="Winged helix-like DNA-binding domain superfamily/Winged helix DNA-binding domain"/>
    <property type="match status" value="1"/>
</dbReference>
<sequence>MAVVLIIEDDADVADTIQACIQAAGYTSYWAETGERGLELCQQIQPDVIVLDLMLPGMNGLEVCTRVRRLALRPEPYILMLTARRGKTDELSGLATGADDYITKPFDTDLLIARLQALLRRELYHEDHAVGAGAALIQHQYLRLHQTHRRCSVRASLTGDWVDLVLSALEFDLLAKLAQQPGQVYPRSQLLDDIWGLDHPGDDHSTVDSCIFRLRKEIRSKLQVPEGVNPLVKTVRRVGYKFEDAID</sequence>
<dbReference type="PANTHER" id="PTHR48111">
    <property type="entry name" value="REGULATOR OF RPOS"/>
    <property type="match status" value="1"/>
</dbReference>
<protein>
    <recommendedName>
        <fullName evidence="11">DNA-binding response regulator</fullName>
    </recommendedName>
</protein>
<dbReference type="InterPro" id="IPR016032">
    <property type="entry name" value="Sig_transdc_resp-reg_C-effctor"/>
</dbReference>
<dbReference type="Pfam" id="PF00072">
    <property type="entry name" value="Response_reg"/>
    <property type="match status" value="1"/>
</dbReference>
<evidence type="ECO:0000256" key="3">
    <source>
        <dbReference type="ARBA" id="ARBA00023125"/>
    </source>
</evidence>
<evidence type="ECO:0008006" key="11">
    <source>
        <dbReference type="Google" id="ProtNLM"/>
    </source>
</evidence>
<dbReference type="EMBL" id="MRCG01000033">
    <property type="protein sequence ID" value="OKH43449.1"/>
    <property type="molecule type" value="Genomic_DNA"/>
</dbReference>
<dbReference type="AlphaFoldDB" id="A0A1U7IY68"/>
<evidence type="ECO:0000313" key="9">
    <source>
        <dbReference type="EMBL" id="OKH43449.1"/>
    </source>
</evidence>
<dbReference type="Proteomes" id="UP000185557">
    <property type="component" value="Unassembled WGS sequence"/>
</dbReference>
<dbReference type="PROSITE" id="PS50110">
    <property type="entry name" value="RESPONSE_REGULATORY"/>
    <property type="match status" value="1"/>
</dbReference>
<dbReference type="STRING" id="549789.NIES30_24885"/>
<dbReference type="InterPro" id="IPR001789">
    <property type="entry name" value="Sig_transdc_resp-reg_receiver"/>
</dbReference>
<evidence type="ECO:0000259" key="8">
    <source>
        <dbReference type="PROSITE" id="PS51755"/>
    </source>
</evidence>
<keyword evidence="10" id="KW-1185">Reference proteome</keyword>
<gene>
    <name evidence="9" type="ORF">NIES30_24885</name>
</gene>
<keyword evidence="3 6" id="KW-0238">DNA-binding</keyword>
<dbReference type="GO" id="GO:0000156">
    <property type="term" value="F:phosphorelay response regulator activity"/>
    <property type="evidence" value="ECO:0007669"/>
    <property type="project" value="TreeGrafter"/>
</dbReference>